<dbReference type="GO" id="GO:0005634">
    <property type="term" value="C:nucleus"/>
    <property type="evidence" value="ECO:0007669"/>
    <property type="project" value="TreeGrafter"/>
</dbReference>
<reference evidence="3" key="1">
    <citation type="submission" date="2015-09" db="EMBL/GenBank/DDBJ databases">
        <authorList>
            <person name="Fill T.P."/>
            <person name="Baretta J.F."/>
            <person name="de Almeida L.G."/>
            <person name="Rocha M."/>
            <person name="de Souza D.H."/>
            <person name="Malavazi I."/>
            <person name="Cerdeira L.T."/>
            <person name="Hong H."/>
            <person name="Samborskyy M."/>
            <person name="de Vasconcelos A.T."/>
            <person name="Leadlay P."/>
            <person name="Rodrigues-Filho E."/>
        </authorList>
    </citation>
    <scope>NUCLEOTIDE SEQUENCE [LARGE SCALE GENOMIC DNA]</scope>
    <source>
        <strain evidence="3">LaBioMMi 136</strain>
    </source>
</reference>
<dbReference type="SUPFAM" id="SSF48371">
    <property type="entry name" value="ARM repeat"/>
    <property type="match status" value="1"/>
</dbReference>
<evidence type="ECO:0000313" key="3">
    <source>
        <dbReference type="Proteomes" id="UP000190744"/>
    </source>
</evidence>
<evidence type="ECO:0000256" key="1">
    <source>
        <dbReference type="ARBA" id="ARBA00034736"/>
    </source>
</evidence>
<dbReference type="InterPro" id="IPR011989">
    <property type="entry name" value="ARM-like"/>
</dbReference>
<organism evidence="2 3">
    <name type="scientific">Penicillium brasilianum</name>
    <dbReference type="NCBI Taxonomy" id="104259"/>
    <lineage>
        <taxon>Eukaryota</taxon>
        <taxon>Fungi</taxon>
        <taxon>Dikarya</taxon>
        <taxon>Ascomycota</taxon>
        <taxon>Pezizomycotina</taxon>
        <taxon>Eurotiomycetes</taxon>
        <taxon>Eurotiomycetidae</taxon>
        <taxon>Eurotiales</taxon>
        <taxon>Aspergillaceae</taxon>
        <taxon>Penicillium</taxon>
    </lineage>
</organism>
<dbReference type="Gene3D" id="1.25.10.10">
    <property type="entry name" value="Leucine-rich Repeat Variant"/>
    <property type="match status" value="1"/>
</dbReference>
<accession>A0A1S9RSD1</accession>
<comment type="similarity">
    <text evidence="1">Belongs to the TTI2 family.</text>
</comment>
<comment type="caution">
    <text evidence="2">The sequence shown here is derived from an EMBL/GenBank/DDBJ whole genome shotgun (WGS) entry which is preliminary data.</text>
</comment>
<protein>
    <submittedName>
        <fullName evidence="2">Uncharacterized protein</fullName>
    </submittedName>
</protein>
<dbReference type="Proteomes" id="UP000190744">
    <property type="component" value="Unassembled WGS sequence"/>
</dbReference>
<dbReference type="EMBL" id="LJBN01000118">
    <property type="protein sequence ID" value="OOQ88407.1"/>
    <property type="molecule type" value="Genomic_DNA"/>
</dbReference>
<dbReference type="InterPro" id="IPR016024">
    <property type="entry name" value="ARM-type_fold"/>
</dbReference>
<dbReference type="GO" id="GO:0005829">
    <property type="term" value="C:cytosol"/>
    <property type="evidence" value="ECO:0007669"/>
    <property type="project" value="TreeGrafter"/>
</dbReference>
<dbReference type="InterPro" id="IPR018870">
    <property type="entry name" value="Tti2"/>
</dbReference>
<dbReference type="AlphaFoldDB" id="A0A1S9RSD1"/>
<gene>
    <name evidence="2" type="ORF">PEBR_12006</name>
</gene>
<dbReference type="PANTHER" id="PTHR32226">
    <property type="entry name" value="TELO2-INTERACTING PROTEIN 2"/>
    <property type="match status" value="1"/>
</dbReference>
<sequence>MDQMRKEAREVLQRDPWNRPGFLRAAFKATAKNGLPELWQDVSSHDSTVHLDVCENLYTALCFVDGWDPLLPNDGGPKQLDRNETEAVKNLFQWASQLALPSSAFAAPWTPASACTNKHVEIKDAQEESRLRSALAIQLILQLSAKAPPGLSDRSIASSPDVVLAAACFTEQKDPWTTEDSHDEASMYLDVTMQDGKWDLIARLLREKIRPLFTKAKNPSITSEGRKNFHPVPLSRFDGSILDDAMKPWKFRDVYATRVLSWIISRYKPTDKAHLEAHFPLLVPAILALIDDDNLTFKRMGCELFSKILQPIHQSGSDILVRTNLTSVFEDAITPCLLSLPTITPEDSSIRLLSAAYPALLSLFKTVYKTPSPKKSKDQNAKDRETYTAKISKILRSNLISSFHHISSSTPTAISTSASFPHPRLSTFLLEWITTFVKELGISTTKYLQEITPVLYTTLTNPFGTAHPPLLLAAVSTTKFVVLNAHPRIWRWRGEILGALCACWLYVVGEKEDQGKVKAGKGSPSVTELAKITRELQSTVYVLKHTLQNPVAVNGEFDADQLLAKDGMQQELQTLAEADSELEALLFADVKS</sequence>
<evidence type="ECO:0000313" key="2">
    <source>
        <dbReference type="EMBL" id="OOQ88407.1"/>
    </source>
</evidence>
<dbReference type="PANTHER" id="PTHR32226:SF2">
    <property type="entry name" value="TELO2-INTERACTING PROTEIN 2"/>
    <property type="match status" value="1"/>
</dbReference>
<dbReference type="Pfam" id="PF10521">
    <property type="entry name" value="Tti2"/>
    <property type="match status" value="1"/>
</dbReference>
<proteinExistence type="inferred from homology"/>
<name>A0A1S9RSD1_PENBI</name>
<dbReference type="GO" id="GO:0110078">
    <property type="term" value="C:TTT Hsp90 cochaperone complex"/>
    <property type="evidence" value="ECO:0007669"/>
    <property type="project" value="InterPro"/>
</dbReference>